<proteinExistence type="inferred from homology"/>
<dbReference type="NCBIfam" id="TIGR01730">
    <property type="entry name" value="RND_mfp"/>
    <property type="match status" value="1"/>
</dbReference>
<organism evidence="2 3">
    <name type="scientific">Draconibacterium halophilum</name>
    <dbReference type="NCBI Taxonomy" id="2706887"/>
    <lineage>
        <taxon>Bacteria</taxon>
        <taxon>Pseudomonadati</taxon>
        <taxon>Bacteroidota</taxon>
        <taxon>Bacteroidia</taxon>
        <taxon>Marinilabiliales</taxon>
        <taxon>Prolixibacteraceae</taxon>
        <taxon>Draconibacterium</taxon>
    </lineage>
</organism>
<evidence type="ECO:0000313" key="2">
    <source>
        <dbReference type="EMBL" id="QIA06548.1"/>
    </source>
</evidence>
<name>A0A6C0R857_9BACT</name>
<dbReference type="InterPro" id="IPR006143">
    <property type="entry name" value="RND_pump_MFP"/>
</dbReference>
<dbReference type="Gene3D" id="1.10.287.470">
    <property type="entry name" value="Helix hairpin bin"/>
    <property type="match status" value="1"/>
</dbReference>
<dbReference type="Proteomes" id="UP000474630">
    <property type="component" value="Chromosome"/>
</dbReference>
<dbReference type="Gene3D" id="2.40.30.170">
    <property type="match status" value="1"/>
</dbReference>
<protein>
    <submittedName>
        <fullName evidence="2">Efflux RND transporter periplasmic adaptor subunit</fullName>
    </submittedName>
</protein>
<dbReference type="PANTHER" id="PTHR30469">
    <property type="entry name" value="MULTIDRUG RESISTANCE PROTEIN MDTA"/>
    <property type="match status" value="1"/>
</dbReference>
<dbReference type="EMBL" id="CP048409">
    <property type="protein sequence ID" value="QIA06548.1"/>
    <property type="molecule type" value="Genomic_DNA"/>
</dbReference>
<accession>A0A6C0R857</accession>
<dbReference type="SUPFAM" id="SSF111369">
    <property type="entry name" value="HlyD-like secretion proteins"/>
    <property type="match status" value="1"/>
</dbReference>
<comment type="similarity">
    <text evidence="1">Belongs to the membrane fusion protein (MFP) (TC 8.A.1) family.</text>
</comment>
<keyword evidence="3" id="KW-1185">Reference proteome</keyword>
<dbReference type="PANTHER" id="PTHR30469:SF11">
    <property type="entry name" value="BLL4320 PROTEIN"/>
    <property type="match status" value="1"/>
</dbReference>
<dbReference type="Gene3D" id="2.40.420.20">
    <property type="match status" value="1"/>
</dbReference>
<dbReference type="RefSeq" id="WP_163344480.1">
    <property type="nucleotide sequence ID" value="NZ_CP048409.1"/>
</dbReference>
<reference evidence="2 3" key="1">
    <citation type="submission" date="2020-02" db="EMBL/GenBank/DDBJ databases">
        <title>Genome sequencing for Draconibacterium sp. strain M1.</title>
        <authorList>
            <person name="Park S.-J."/>
        </authorList>
    </citation>
    <scope>NUCLEOTIDE SEQUENCE [LARGE SCALE GENOMIC DNA]</scope>
    <source>
        <strain evidence="2 3">M1</strain>
    </source>
</reference>
<evidence type="ECO:0000313" key="3">
    <source>
        <dbReference type="Proteomes" id="UP000474630"/>
    </source>
</evidence>
<dbReference type="GO" id="GO:0015562">
    <property type="term" value="F:efflux transmembrane transporter activity"/>
    <property type="evidence" value="ECO:0007669"/>
    <property type="project" value="TreeGrafter"/>
</dbReference>
<dbReference type="KEGG" id="drc:G0Q07_01855"/>
<sequence>MLKVIGYNNLFVKFIVSTKNLYTVNTHKFPSIKLVILFFHLFALFSACTNKPNATAEVNKEALPEEKNRVEVVTLEKNDFLKEIVSNGKLSASQQAELYFKVSGSLATIDVKNGNTINKNDVIASLDNETYRLNMKKADITLEQANIDKLDALIGMGYTITDTLYAADHEAIADIRSGYNQAQVTFEEARLQLSKTELKAPFSGKISGIKQKPFEQANVSEPFCTLINDRSFYIDFPLLETEISKVKLGQDVTITPISGAQNTTGIICEIDPNIDENGLIWLKAEVQNPGEYMQGMNVKVSIKQAISDQLVVPKEAVVLRQNREVLFRYTNGIAYWTYINVLNENENEYAVMAAEGATLSAGDTVIVSNNLNLAHESEVEITN</sequence>
<gene>
    <name evidence="2" type="ORF">G0Q07_01855</name>
</gene>
<dbReference type="GO" id="GO:1990281">
    <property type="term" value="C:efflux pump complex"/>
    <property type="evidence" value="ECO:0007669"/>
    <property type="project" value="TreeGrafter"/>
</dbReference>
<dbReference type="AlphaFoldDB" id="A0A6C0R857"/>
<dbReference type="Gene3D" id="2.40.50.100">
    <property type="match status" value="1"/>
</dbReference>
<evidence type="ECO:0000256" key="1">
    <source>
        <dbReference type="ARBA" id="ARBA00009477"/>
    </source>
</evidence>